<dbReference type="SUPFAM" id="SSF46785">
    <property type="entry name" value="Winged helix' DNA-binding domain"/>
    <property type="match status" value="1"/>
</dbReference>
<feature type="compositionally biased region" description="Basic and acidic residues" evidence="1">
    <location>
        <begin position="177"/>
        <end position="186"/>
    </location>
</feature>
<organism evidence="2 3">
    <name type="scientific">Candidatus Kaiserbacteria bacterium RIFCSPHIGHO2_02_FULL_54_22</name>
    <dbReference type="NCBI Taxonomy" id="1798495"/>
    <lineage>
        <taxon>Bacteria</taxon>
        <taxon>Candidatus Kaiseribacteriota</taxon>
    </lineage>
</organism>
<dbReference type="EMBL" id="MFLI01000011">
    <property type="protein sequence ID" value="OGG62239.1"/>
    <property type="molecule type" value="Genomic_DNA"/>
</dbReference>
<feature type="region of interest" description="Disordered" evidence="1">
    <location>
        <begin position="175"/>
        <end position="201"/>
    </location>
</feature>
<proteinExistence type="predicted"/>
<accession>A0A1F6DLE4</accession>
<protein>
    <recommendedName>
        <fullName evidence="4">HTH deoR-type domain-containing protein</fullName>
    </recommendedName>
</protein>
<sequence>MQKGQDIGQSVEIRQTQIKGKHPNNEDFVLEKSIFNNVFEKDIRKVFIYKKAERLAKAIHLITPAFAESMSLRNRIDSIAVGLVDAAILPSGAARLALSRELLALSSVLSIARTGGLLSPMNAELIAREAHILLQEVAMYEEPRLFLDDAPTLSAIAKNVISRGTLQDPVAATKRVTRNDSAERSKGHIPPKADAPQAQKDRKEAILSVIKDKGRANIKDISTLIRGISEKTIQRELLALIGAGIVLKQGERRWSTYSLV</sequence>
<evidence type="ECO:0000313" key="2">
    <source>
        <dbReference type="EMBL" id="OGG62239.1"/>
    </source>
</evidence>
<gene>
    <name evidence="2" type="ORF">A3C19_03155</name>
</gene>
<dbReference type="STRING" id="1798495.A3C19_03155"/>
<evidence type="ECO:0000313" key="3">
    <source>
        <dbReference type="Proteomes" id="UP000178532"/>
    </source>
</evidence>
<dbReference type="Proteomes" id="UP000178532">
    <property type="component" value="Unassembled WGS sequence"/>
</dbReference>
<dbReference type="InterPro" id="IPR036388">
    <property type="entry name" value="WH-like_DNA-bd_sf"/>
</dbReference>
<dbReference type="Gene3D" id="1.10.10.10">
    <property type="entry name" value="Winged helix-like DNA-binding domain superfamily/Winged helix DNA-binding domain"/>
    <property type="match status" value="1"/>
</dbReference>
<dbReference type="InterPro" id="IPR036390">
    <property type="entry name" value="WH_DNA-bd_sf"/>
</dbReference>
<comment type="caution">
    <text evidence="2">The sequence shown here is derived from an EMBL/GenBank/DDBJ whole genome shotgun (WGS) entry which is preliminary data.</text>
</comment>
<dbReference type="AlphaFoldDB" id="A0A1F6DLE4"/>
<evidence type="ECO:0008006" key="4">
    <source>
        <dbReference type="Google" id="ProtNLM"/>
    </source>
</evidence>
<name>A0A1F6DLE4_9BACT</name>
<reference evidence="2 3" key="1">
    <citation type="journal article" date="2016" name="Nat. Commun.">
        <title>Thousands of microbial genomes shed light on interconnected biogeochemical processes in an aquifer system.</title>
        <authorList>
            <person name="Anantharaman K."/>
            <person name="Brown C.T."/>
            <person name="Hug L.A."/>
            <person name="Sharon I."/>
            <person name="Castelle C.J."/>
            <person name="Probst A.J."/>
            <person name="Thomas B.C."/>
            <person name="Singh A."/>
            <person name="Wilkins M.J."/>
            <person name="Karaoz U."/>
            <person name="Brodie E.L."/>
            <person name="Williams K.H."/>
            <person name="Hubbard S.S."/>
            <person name="Banfield J.F."/>
        </authorList>
    </citation>
    <scope>NUCLEOTIDE SEQUENCE [LARGE SCALE GENOMIC DNA]</scope>
</reference>
<evidence type="ECO:0000256" key="1">
    <source>
        <dbReference type="SAM" id="MobiDB-lite"/>
    </source>
</evidence>